<keyword evidence="3" id="KW-0238">DNA-binding</keyword>
<dbReference type="InterPro" id="IPR050950">
    <property type="entry name" value="HTH-type_LysR_regulators"/>
</dbReference>
<evidence type="ECO:0000313" key="7">
    <source>
        <dbReference type="Proteomes" id="UP001589834"/>
    </source>
</evidence>
<accession>A0ABV6PS61</accession>
<keyword evidence="2" id="KW-0805">Transcription regulation</keyword>
<evidence type="ECO:0000256" key="1">
    <source>
        <dbReference type="ARBA" id="ARBA00009437"/>
    </source>
</evidence>
<gene>
    <name evidence="6" type="ORF">ACFFGG_08805</name>
</gene>
<evidence type="ECO:0000256" key="4">
    <source>
        <dbReference type="ARBA" id="ARBA00023163"/>
    </source>
</evidence>
<evidence type="ECO:0000259" key="5">
    <source>
        <dbReference type="PROSITE" id="PS50931"/>
    </source>
</evidence>
<dbReference type="Gene3D" id="1.10.10.10">
    <property type="entry name" value="Winged helix-like DNA-binding domain superfamily/Winged helix DNA-binding domain"/>
    <property type="match status" value="1"/>
</dbReference>
<dbReference type="PANTHER" id="PTHR30419:SF8">
    <property type="entry name" value="NITROGEN ASSIMILATION TRANSCRIPTIONAL ACTIVATOR-RELATED"/>
    <property type="match status" value="1"/>
</dbReference>
<evidence type="ECO:0000256" key="3">
    <source>
        <dbReference type="ARBA" id="ARBA00023125"/>
    </source>
</evidence>
<comment type="similarity">
    <text evidence="1">Belongs to the LysR transcriptional regulatory family.</text>
</comment>
<evidence type="ECO:0000256" key="2">
    <source>
        <dbReference type="ARBA" id="ARBA00023015"/>
    </source>
</evidence>
<proteinExistence type="inferred from homology"/>
<dbReference type="SUPFAM" id="SSF46785">
    <property type="entry name" value="Winged helix' DNA-binding domain"/>
    <property type="match status" value="1"/>
</dbReference>
<dbReference type="Gene3D" id="3.40.190.290">
    <property type="match status" value="1"/>
</dbReference>
<dbReference type="Pfam" id="PF03466">
    <property type="entry name" value="LysR_substrate"/>
    <property type="match status" value="1"/>
</dbReference>
<dbReference type="EMBL" id="JBHLTN010000016">
    <property type="protein sequence ID" value="MFC0592655.1"/>
    <property type="molecule type" value="Genomic_DNA"/>
</dbReference>
<dbReference type="RefSeq" id="WP_377482293.1">
    <property type="nucleotide sequence ID" value="NZ_JBHLTN010000016.1"/>
</dbReference>
<dbReference type="InterPro" id="IPR005119">
    <property type="entry name" value="LysR_subst-bd"/>
</dbReference>
<sequence>MRIDLSLRQLEAFAQVASSGSFRRAAAELGQAQPVVSRLIGQAEQTLGVRLFDRDTRRVEITAAGRELLPIARRILRDFDGALSELGDFMQGRSGHVTVAALPSTGAALVPQAMVALRRTHLAVEFSLIEATADALWVAVEEGRADLGLSVRPAPQQRLRYQPLLDDPMVLLCRADDPLAARASVPWSVFAQRPYIASALHTSIRPITDAVFMQRRITLRPVLDCPSVTACGALVAAGLGISALPRLTLGLMSMEGLAAVPLVRPQASRAIGIVTRIGRTLPPVAHAFMATLLAQHGSARA</sequence>
<organism evidence="6 7">
    <name type="scientific">Ottowia pentelensis</name>
    <dbReference type="NCBI Taxonomy" id="511108"/>
    <lineage>
        <taxon>Bacteria</taxon>
        <taxon>Pseudomonadati</taxon>
        <taxon>Pseudomonadota</taxon>
        <taxon>Betaproteobacteria</taxon>
        <taxon>Burkholderiales</taxon>
        <taxon>Comamonadaceae</taxon>
        <taxon>Ottowia</taxon>
    </lineage>
</organism>
<dbReference type="CDD" id="cd08440">
    <property type="entry name" value="PBP2_LTTR_like_4"/>
    <property type="match status" value="1"/>
</dbReference>
<dbReference type="PROSITE" id="PS50931">
    <property type="entry name" value="HTH_LYSR"/>
    <property type="match status" value="1"/>
</dbReference>
<dbReference type="InterPro" id="IPR036388">
    <property type="entry name" value="WH-like_DNA-bd_sf"/>
</dbReference>
<keyword evidence="4" id="KW-0804">Transcription</keyword>
<protein>
    <submittedName>
        <fullName evidence="6">LysR family transcriptional regulator</fullName>
    </submittedName>
</protein>
<dbReference type="SUPFAM" id="SSF53850">
    <property type="entry name" value="Periplasmic binding protein-like II"/>
    <property type="match status" value="1"/>
</dbReference>
<dbReference type="InterPro" id="IPR036390">
    <property type="entry name" value="WH_DNA-bd_sf"/>
</dbReference>
<reference evidence="6 7" key="1">
    <citation type="submission" date="2024-09" db="EMBL/GenBank/DDBJ databases">
        <authorList>
            <person name="Sun Q."/>
            <person name="Mori K."/>
        </authorList>
    </citation>
    <scope>NUCLEOTIDE SEQUENCE [LARGE SCALE GENOMIC DNA]</scope>
    <source>
        <strain evidence="6 7">NCAIM B.02336</strain>
    </source>
</reference>
<keyword evidence="7" id="KW-1185">Reference proteome</keyword>
<dbReference type="Pfam" id="PF00126">
    <property type="entry name" value="HTH_1"/>
    <property type="match status" value="1"/>
</dbReference>
<evidence type="ECO:0000313" key="6">
    <source>
        <dbReference type="EMBL" id="MFC0592655.1"/>
    </source>
</evidence>
<feature type="domain" description="HTH lysR-type" evidence="5">
    <location>
        <begin position="5"/>
        <end position="62"/>
    </location>
</feature>
<dbReference type="PANTHER" id="PTHR30419">
    <property type="entry name" value="HTH-TYPE TRANSCRIPTIONAL REGULATOR YBHD"/>
    <property type="match status" value="1"/>
</dbReference>
<name>A0ABV6PS61_9BURK</name>
<dbReference type="Proteomes" id="UP001589834">
    <property type="component" value="Unassembled WGS sequence"/>
</dbReference>
<dbReference type="InterPro" id="IPR000847">
    <property type="entry name" value="LysR_HTH_N"/>
</dbReference>
<comment type="caution">
    <text evidence="6">The sequence shown here is derived from an EMBL/GenBank/DDBJ whole genome shotgun (WGS) entry which is preliminary data.</text>
</comment>